<keyword evidence="3" id="KW-1185">Reference proteome</keyword>
<evidence type="ECO:0000313" key="2">
    <source>
        <dbReference type="EMBL" id="GAA0480572.1"/>
    </source>
</evidence>
<organism evidence="2 3">
    <name type="scientific">Parasphingorhabdus litoris</name>
    <dbReference type="NCBI Taxonomy" id="394733"/>
    <lineage>
        <taxon>Bacteria</taxon>
        <taxon>Pseudomonadati</taxon>
        <taxon>Pseudomonadota</taxon>
        <taxon>Alphaproteobacteria</taxon>
        <taxon>Sphingomonadales</taxon>
        <taxon>Sphingomonadaceae</taxon>
        <taxon>Parasphingorhabdus</taxon>
    </lineage>
</organism>
<name>A0ABN1ANA6_9SPHN</name>
<reference evidence="2 3" key="1">
    <citation type="journal article" date="2019" name="Int. J. Syst. Evol. Microbiol.">
        <title>The Global Catalogue of Microorganisms (GCM) 10K type strain sequencing project: providing services to taxonomists for standard genome sequencing and annotation.</title>
        <authorList>
            <consortium name="The Broad Institute Genomics Platform"/>
            <consortium name="The Broad Institute Genome Sequencing Center for Infectious Disease"/>
            <person name="Wu L."/>
            <person name="Ma J."/>
        </authorList>
    </citation>
    <scope>NUCLEOTIDE SEQUENCE [LARGE SCALE GENOMIC DNA]</scope>
    <source>
        <strain evidence="2 3">JCM 14162</strain>
    </source>
</reference>
<accession>A0ABN1ANA6</accession>
<protein>
    <recommendedName>
        <fullName evidence="1">DUF1521 domain-containing protein</fullName>
    </recommendedName>
</protein>
<proteinExistence type="predicted"/>
<sequence>MTMNPANPAMTNFNAFTSALTPTQLVNGMQLNFAAGIMGQFFNPLNAGPFAGGMLPLMLGLRCFSGLQGCSIATGGCIPPFTPCPMPDVQPQQQWTAQMTGTGTADVDLGDGYTLQFDEKSSEIYIHNANTGEQTRIWGDPHVDVDGKRAFDFWGTTTFTLENGTKITINTEQWKGNPNMYVASQVVVTKGSNALVVDGISQNQLGDLQVSMSNNGYAVDAAHRDGYVLHENDSGAGWNSELTGELATQQDLNATRPGREYGPGSELPSLGELSGFLGTFLISGMLFNLLAEEMIQTELSRLMPQRFDM</sequence>
<dbReference type="InterPro" id="IPR011086">
    <property type="entry name" value="DUF1521"/>
</dbReference>
<comment type="caution">
    <text evidence="2">The sequence shown here is derived from an EMBL/GenBank/DDBJ whole genome shotgun (WGS) entry which is preliminary data.</text>
</comment>
<evidence type="ECO:0000313" key="3">
    <source>
        <dbReference type="Proteomes" id="UP001500713"/>
    </source>
</evidence>
<gene>
    <name evidence="2" type="ORF">GCM10009096_23290</name>
</gene>
<evidence type="ECO:0000259" key="1">
    <source>
        <dbReference type="Pfam" id="PF07481"/>
    </source>
</evidence>
<dbReference type="Pfam" id="PF07481">
    <property type="entry name" value="DUF1521"/>
    <property type="match status" value="1"/>
</dbReference>
<feature type="domain" description="DUF1521" evidence="1">
    <location>
        <begin position="95"/>
        <end position="262"/>
    </location>
</feature>
<dbReference type="EMBL" id="BAAAEM010000003">
    <property type="protein sequence ID" value="GAA0480572.1"/>
    <property type="molecule type" value="Genomic_DNA"/>
</dbReference>
<dbReference type="Proteomes" id="UP001500713">
    <property type="component" value="Unassembled WGS sequence"/>
</dbReference>